<accession>A0A660LCB7</accession>
<evidence type="ECO:0000313" key="5">
    <source>
        <dbReference type="Proteomes" id="UP000278962"/>
    </source>
</evidence>
<evidence type="ECO:0000256" key="1">
    <source>
        <dbReference type="SAM" id="MobiDB-lite"/>
    </source>
</evidence>
<dbReference type="EMBL" id="RBIL01000001">
    <property type="protein sequence ID" value="RKQ91885.1"/>
    <property type="molecule type" value="Genomic_DNA"/>
</dbReference>
<feature type="domain" description="DNA mimic protein DMP19 C-terminal" evidence="3">
    <location>
        <begin position="110"/>
        <end position="224"/>
    </location>
</feature>
<gene>
    <name evidence="4" type="ORF">C8N24_1719</name>
</gene>
<proteinExistence type="predicted"/>
<keyword evidence="2" id="KW-0732">Signal</keyword>
<dbReference type="RefSeq" id="WP_121249640.1">
    <property type="nucleotide sequence ID" value="NZ_RBIL01000001.1"/>
</dbReference>
<reference evidence="4 5" key="1">
    <citation type="submission" date="2018-10" db="EMBL/GenBank/DDBJ databases">
        <title>Genomic Encyclopedia of Archaeal and Bacterial Type Strains, Phase II (KMG-II): from individual species to whole genera.</title>
        <authorList>
            <person name="Goeker M."/>
        </authorList>
    </citation>
    <scope>NUCLEOTIDE SEQUENCE [LARGE SCALE GENOMIC DNA]</scope>
    <source>
        <strain evidence="4 5">DSM 14954</strain>
    </source>
</reference>
<evidence type="ECO:0000259" key="3">
    <source>
        <dbReference type="Pfam" id="PF14300"/>
    </source>
</evidence>
<organism evidence="4 5">
    <name type="scientific">Solirubrobacter pauli</name>
    <dbReference type="NCBI Taxonomy" id="166793"/>
    <lineage>
        <taxon>Bacteria</taxon>
        <taxon>Bacillati</taxon>
        <taxon>Actinomycetota</taxon>
        <taxon>Thermoleophilia</taxon>
        <taxon>Solirubrobacterales</taxon>
        <taxon>Solirubrobacteraceae</taxon>
        <taxon>Solirubrobacter</taxon>
    </lineage>
</organism>
<dbReference type="Proteomes" id="UP000278962">
    <property type="component" value="Unassembled WGS sequence"/>
</dbReference>
<comment type="caution">
    <text evidence="4">The sequence shown here is derived from an EMBL/GenBank/DDBJ whole genome shotgun (WGS) entry which is preliminary data.</text>
</comment>
<dbReference type="OrthoDB" id="2216871at2"/>
<feature type="signal peptide" evidence="2">
    <location>
        <begin position="1"/>
        <end position="18"/>
    </location>
</feature>
<dbReference type="Gene3D" id="1.20.1420.60">
    <property type="match status" value="1"/>
</dbReference>
<evidence type="ECO:0000313" key="4">
    <source>
        <dbReference type="EMBL" id="RKQ91885.1"/>
    </source>
</evidence>
<evidence type="ECO:0000256" key="2">
    <source>
        <dbReference type="SAM" id="SignalP"/>
    </source>
</evidence>
<dbReference type="AlphaFoldDB" id="A0A660LCB7"/>
<protein>
    <submittedName>
        <fullName evidence="4">Uncharacterized protein DUF4375</fullName>
    </submittedName>
</protein>
<sequence length="231" mass="24502">MKRALTAALIAAALAGCAGEPVPAEDEGAAVEASGWPAERTPEPGFDPDDPALTTIPDDGAHGERIVRAAGKRSDFKVPAKAVAGLEPGPLVRAVVTRPFYELDSEVAADRLNPAQLAVYAIYLADFEILNGGFSQFWLNAGALGPELVPAAERVGSAELAAIFREAEAVWPGGKVPRDRAKREALLDQLDGERLAAVDERYAATQYQRKTALANVLGPYIRGNTRQFVIG</sequence>
<feature type="chain" id="PRO_5039584579" evidence="2">
    <location>
        <begin position="19"/>
        <end position="231"/>
    </location>
</feature>
<keyword evidence="5" id="KW-1185">Reference proteome</keyword>
<dbReference type="PROSITE" id="PS51257">
    <property type="entry name" value="PROKAR_LIPOPROTEIN"/>
    <property type="match status" value="1"/>
</dbReference>
<dbReference type="InterPro" id="IPR025402">
    <property type="entry name" value="DMP19_C"/>
</dbReference>
<feature type="region of interest" description="Disordered" evidence="1">
    <location>
        <begin position="21"/>
        <end position="49"/>
    </location>
</feature>
<name>A0A660LCB7_9ACTN</name>
<dbReference type="Pfam" id="PF14300">
    <property type="entry name" value="DMP19"/>
    <property type="match status" value="1"/>
</dbReference>